<dbReference type="InterPro" id="IPR003591">
    <property type="entry name" value="Leu-rich_rpt_typical-subtyp"/>
</dbReference>
<dbReference type="GeneTree" id="ENSGT00940000161826"/>
<accession>A0A8C7QL84</accession>
<dbReference type="PANTHER" id="PTHR24369">
    <property type="entry name" value="ANTIGEN BSP, PUTATIVE-RELATED"/>
    <property type="match status" value="1"/>
</dbReference>
<dbReference type="InterPro" id="IPR050541">
    <property type="entry name" value="LRR_TM_domain-containing"/>
</dbReference>
<reference evidence="3" key="3">
    <citation type="submission" date="2025-09" db="UniProtKB">
        <authorList>
            <consortium name="Ensembl"/>
        </authorList>
    </citation>
    <scope>IDENTIFICATION</scope>
</reference>
<dbReference type="Proteomes" id="UP000694395">
    <property type="component" value="Chromosome 11"/>
</dbReference>
<reference evidence="3" key="2">
    <citation type="submission" date="2025-08" db="UniProtKB">
        <authorList>
            <consortium name="Ensembl"/>
        </authorList>
    </citation>
    <scope>IDENTIFICATION</scope>
</reference>
<dbReference type="Pfam" id="PF13855">
    <property type="entry name" value="LRR_8"/>
    <property type="match status" value="1"/>
</dbReference>
<proteinExistence type="predicted"/>
<name>A0A8C7QL84_ONCMY</name>
<dbReference type="AlphaFoldDB" id="A0A8C7QL84"/>
<keyword evidence="4" id="KW-1185">Reference proteome</keyword>
<evidence type="ECO:0000256" key="2">
    <source>
        <dbReference type="ARBA" id="ARBA00022737"/>
    </source>
</evidence>
<reference evidence="3" key="1">
    <citation type="submission" date="2020-07" db="EMBL/GenBank/DDBJ databases">
        <title>A long reads based de novo assembly of the rainbow trout Arlee double haploid line genome.</title>
        <authorList>
            <person name="Gao G."/>
            <person name="Palti Y."/>
        </authorList>
    </citation>
    <scope>NUCLEOTIDE SEQUENCE [LARGE SCALE GENOMIC DNA]</scope>
</reference>
<evidence type="ECO:0000313" key="4">
    <source>
        <dbReference type="Proteomes" id="UP000694395"/>
    </source>
</evidence>
<keyword evidence="2" id="KW-0677">Repeat</keyword>
<evidence type="ECO:0000313" key="3">
    <source>
        <dbReference type="Ensembl" id="ENSOMYP00000039461.2"/>
    </source>
</evidence>
<dbReference type="SMART" id="SM00369">
    <property type="entry name" value="LRR_TYP"/>
    <property type="match status" value="3"/>
</dbReference>
<dbReference type="Ensembl" id="ENSOMYT00000043069.2">
    <property type="protein sequence ID" value="ENSOMYP00000039461.2"/>
    <property type="gene ID" value="ENSOMYG00000018301.2"/>
</dbReference>
<dbReference type="InterPro" id="IPR032675">
    <property type="entry name" value="LRR_dom_sf"/>
</dbReference>
<dbReference type="GO" id="GO:0005886">
    <property type="term" value="C:plasma membrane"/>
    <property type="evidence" value="ECO:0007669"/>
    <property type="project" value="TreeGrafter"/>
</dbReference>
<dbReference type="PANTHER" id="PTHR24369:SF163">
    <property type="entry name" value="MATRIX-REMODELING-ASSOCIATED PROTEIN 5"/>
    <property type="match status" value="1"/>
</dbReference>
<keyword evidence="1" id="KW-0433">Leucine-rich repeat</keyword>
<sequence>MSVLCDGRNLNAVPADIPLLVRSVNIAKNNISQIKREDFKDLKFLKMLIMYSNRISHVENGSFSDLVALEQLNLAFNKLTSLSDQMFKGLDNLTVLQLENNHISSIGLEISGLKTKVSLYTDDSCFLLKQQLESLHGLLEDLDTFAILSGLKPNYDKCTVLDH</sequence>
<dbReference type="PROSITE" id="PS51450">
    <property type="entry name" value="LRR"/>
    <property type="match status" value="1"/>
</dbReference>
<evidence type="ECO:0000256" key="1">
    <source>
        <dbReference type="ARBA" id="ARBA00022614"/>
    </source>
</evidence>
<organism evidence="3 4">
    <name type="scientific">Oncorhynchus mykiss</name>
    <name type="common">Rainbow trout</name>
    <name type="synonym">Salmo gairdneri</name>
    <dbReference type="NCBI Taxonomy" id="8022"/>
    <lineage>
        <taxon>Eukaryota</taxon>
        <taxon>Metazoa</taxon>
        <taxon>Chordata</taxon>
        <taxon>Craniata</taxon>
        <taxon>Vertebrata</taxon>
        <taxon>Euteleostomi</taxon>
        <taxon>Actinopterygii</taxon>
        <taxon>Neopterygii</taxon>
        <taxon>Teleostei</taxon>
        <taxon>Protacanthopterygii</taxon>
        <taxon>Salmoniformes</taxon>
        <taxon>Salmonidae</taxon>
        <taxon>Salmoninae</taxon>
        <taxon>Oncorhynchus</taxon>
    </lineage>
</organism>
<protein>
    <submittedName>
        <fullName evidence="3">Uncharacterized protein</fullName>
    </submittedName>
</protein>
<dbReference type="SUPFAM" id="SSF52058">
    <property type="entry name" value="L domain-like"/>
    <property type="match status" value="1"/>
</dbReference>
<dbReference type="Gene3D" id="3.80.10.10">
    <property type="entry name" value="Ribonuclease Inhibitor"/>
    <property type="match status" value="1"/>
</dbReference>
<dbReference type="InterPro" id="IPR001611">
    <property type="entry name" value="Leu-rich_rpt"/>
</dbReference>